<feature type="domain" description="PpiC" evidence="12">
    <location>
        <begin position="607"/>
        <end position="709"/>
    </location>
</feature>
<sequence>MRHSPHLRLLVAAIPLLLGVLPRQSVSAKQAPPPGRGASELIAVVDGIPITNLEWDRLADPYFAEIEARAGRKLTDEEKGLLRKNVLNELVRERLWVADAKRRGFTATEAELDARLQRNDYFKTKGKFDPAKFREFKFSPASNYRQIVGQVQNAVLLDKYVAWMKARYAVPEAELRKEFVKRTAQASIRYLWLTPDVVSLEAQATVGQMRAYYDGHADEFKGAEEARLTYIRVPIETTGLTSDTLRAIARARALGAAKGLLASVKAARSADAAAREFGGVKDTGLFRVGEPIRGLGRSDALTNAIRAAQPKQWLPEPIGVGPDYVVARLEEHHEPAVRPFREAVGLAKRRADGLLREAQLDSLARLDYASRPDRYRVPLLRASVIARATDSFLDSRPASDHDIARALERIRRSSGIPDTAHAWADSVLKTLPDLVRKERRLDLAFKAMGEASARLKRGERPEEVARRFGATLDQVSIYQGQPPEAPSLVEGGLLDSLYKKSPGTLVGPRVLRDSVFVVRVTDVDAKFLPAYEAVRGIARAEAELMRRTETEKEAEGYFESHRERYRTPQRWAFDYVLFRKSKPDSVPVPEDSIRAYYDQHPLEFTVPARAHARHILIAYRPGDGPGARGAARKKALDLLKRVKDGEDFGALAREYSDDRDTAAKGGDLGEITRGEVAKEFGDFVFALKPGQTGELLESKYGFHIIRLEGMTPQRLRTLEECRAEIHGVLGEGVADSLARGEAAAFSAAASKPEARFEELAKPYGGASTSGPLARLEPIPGLGPLPAIESVIGSLPEGGVSHPIAVEAGYVVARLTSSVAPRPAVFREVKEEVLRDMLTERKRALADSIDAALAQGLRSGKDLETLALPLGGLRVSRFFPRHGPIPDLARDSLLSRDSTLYDEIFSSRSGNVLKPRTGSLGRLYAVVDSLIAPSPKQYAEHREELREELFEQRSAAWTDRLRAQGKIQIYRKDLKLE</sequence>
<dbReference type="Pfam" id="PF13145">
    <property type="entry name" value="Rotamase_2"/>
    <property type="match status" value="2"/>
</dbReference>
<reference evidence="13 14" key="1">
    <citation type="journal article" date="2019" name="Nat. Microbiol.">
        <title>Mediterranean grassland soil C-N compound turnover is dependent on rainfall and depth, and is mediated by genomically divergent microorganisms.</title>
        <authorList>
            <person name="Diamond S."/>
            <person name="Andeer P.F."/>
            <person name="Li Z."/>
            <person name="Crits-Christoph A."/>
            <person name="Burstein D."/>
            <person name="Anantharaman K."/>
            <person name="Lane K.R."/>
            <person name="Thomas B.C."/>
            <person name="Pan C."/>
            <person name="Northen T.R."/>
            <person name="Banfield J.F."/>
        </authorList>
    </citation>
    <scope>NUCLEOTIDE SEQUENCE [LARGE SCALE GENOMIC DNA]</scope>
    <source>
        <strain evidence="13">WS_6</strain>
    </source>
</reference>
<comment type="subcellular location">
    <subcellularLocation>
        <location evidence="1">Cell inner membrane</location>
        <topology evidence="1">Single-pass type II membrane protein</topology>
        <orientation evidence="1">Periplasmic side</orientation>
    </subcellularLocation>
</comment>
<evidence type="ECO:0000313" key="14">
    <source>
        <dbReference type="Proteomes" id="UP000316852"/>
    </source>
</evidence>
<dbReference type="AlphaFoldDB" id="A0A538T7T9"/>
<protein>
    <recommendedName>
        <fullName evidence="9">Periplasmic chaperone PpiD</fullName>
    </recommendedName>
    <alternativeName>
        <fullName evidence="10">Periplasmic folding chaperone</fullName>
    </alternativeName>
</protein>
<dbReference type="SUPFAM" id="SSF54534">
    <property type="entry name" value="FKBP-like"/>
    <property type="match status" value="1"/>
</dbReference>
<dbReference type="PROSITE" id="PS50198">
    <property type="entry name" value="PPIC_PPIASE_2"/>
    <property type="match status" value="1"/>
</dbReference>
<dbReference type="InterPro" id="IPR000297">
    <property type="entry name" value="PPIase_PpiC"/>
</dbReference>
<evidence type="ECO:0000256" key="9">
    <source>
        <dbReference type="ARBA" id="ARBA00040743"/>
    </source>
</evidence>
<keyword evidence="2" id="KW-1003">Cell membrane</keyword>
<name>A0A538T7T9_UNCEI</name>
<dbReference type="PANTHER" id="PTHR47529:SF1">
    <property type="entry name" value="PERIPLASMIC CHAPERONE PPID"/>
    <property type="match status" value="1"/>
</dbReference>
<comment type="similarity">
    <text evidence="8">Belongs to the PpiD chaperone family.</text>
</comment>
<evidence type="ECO:0000256" key="10">
    <source>
        <dbReference type="ARBA" id="ARBA00042775"/>
    </source>
</evidence>
<dbReference type="Pfam" id="PF13616">
    <property type="entry name" value="Rotamase_3"/>
    <property type="match status" value="1"/>
</dbReference>
<dbReference type="InterPro" id="IPR046357">
    <property type="entry name" value="PPIase_dom_sf"/>
</dbReference>
<dbReference type="InterPro" id="IPR023058">
    <property type="entry name" value="PPIase_PpiC_CS"/>
</dbReference>
<evidence type="ECO:0000313" key="13">
    <source>
        <dbReference type="EMBL" id="TMQ59696.1"/>
    </source>
</evidence>
<keyword evidence="4" id="KW-0812">Transmembrane</keyword>
<keyword evidence="6" id="KW-0472">Membrane</keyword>
<comment type="caution">
    <text evidence="13">The sequence shown here is derived from an EMBL/GenBank/DDBJ whole genome shotgun (WGS) entry which is preliminary data.</text>
</comment>
<dbReference type="Proteomes" id="UP000316852">
    <property type="component" value="Unassembled WGS sequence"/>
</dbReference>
<dbReference type="SUPFAM" id="SSF109998">
    <property type="entry name" value="Triger factor/SurA peptide-binding domain-like"/>
    <property type="match status" value="1"/>
</dbReference>
<organism evidence="13 14">
    <name type="scientific">Eiseniibacteriota bacterium</name>
    <dbReference type="NCBI Taxonomy" id="2212470"/>
    <lineage>
        <taxon>Bacteria</taxon>
        <taxon>Candidatus Eiseniibacteriota</taxon>
    </lineage>
</organism>
<dbReference type="InterPro" id="IPR052029">
    <property type="entry name" value="PpiD_chaperone"/>
</dbReference>
<keyword evidence="5" id="KW-1133">Transmembrane helix</keyword>
<dbReference type="Gene3D" id="3.10.50.40">
    <property type="match status" value="1"/>
</dbReference>
<dbReference type="Pfam" id="PF13624">
    <property type="entry name" value="SurA_N_3"/>
    <property type="match status" value="1"/>
</dbReference>
<evidence type="ECO:0000256" key="4">
    <source>
        <dbReference type="ARBA" id="ARBA00022692"/>
    </source>
</evidence>
<dbReference type="Gene3D" id="1.10.4030.10">
    <property type="entry name" value="Porin chaperone SurA, peptide-binding domain"/>
    <property type="match status" value="1"/>
</dbReference>
<dbReference type="GO" id="GO:0003755">
    <property type="term" value="F:peptidyl-prolyl cis-trans isomerase activity"/>
    <property type="evidence" value="ECO:0007669"/>
    <property type="project" value="UniProtKB-KW"/>
</dbReference>
<evidence type="ECO:0000256" key="8">
    <source>
        <dbReference type="ARBA" id="ARBA00038408"/>
    </source>
</evidence>
<keyword evidence="3" id="KW-0997">Cell inner membrane</keyword>
<accession>A0A538T7T9</accession>
<dbReference type="PROSITE" id="PS01096">
    <property type="entry name" value="PPIC_PPIASE_1"/>
    <property type="match status" value="1"/>
</dbReference>
<evidence type="ECO:0000256" key="5">
    <source>
        <dbReference type="ARBA" id="ARBA00022989"/>
    </source>
</evidence>
<evidence type="ECO:0000256" key="3">
    <source>
        <dbReference type="ARBA" id="ARBA00022519"/>
    </source>
</evidence>
<dbReference type="PANTHER" id="PTHR47529">
    <property type="entry name" value="PEPTIDYL-PROLYL CIS-TRANS ISOMERASE D"/>
    <property type="match status" value="1"/>
</dbReference>
<keyword evidence="11" id="KW-0413">Isomerase</keyword>
<evidence type="ECO:0000256" key="1">
    <source>
        <dbReference type="ARBA" id="ARBA00004382"/>
    </source>
</evidence>
<dbReference type="InterPro" id="IPR027304">
    <property type="entry name" value="Trigger_fact/SurA_dom_sf"/>
</dbReference>
<evidence type="ECO:0000259" key="12">
    <source>
        <dbReference type="PROSITE" id="PS50198"/>
    </source>
</evidence>
<gene>
    <name evidence="13" type="ORF">E6K76_04180</name>
</gene>
<keyword evidence="11" id="KW-0697">Rotamase</keyword>
<dbReference type="GO" id="GO:0005886">
    <property type="term" value="C:plasma membrane"/>
    <property type="evidence" value="ECO:0007669"/>
    <property type="project" value="UniProtKB-SubCell"/>
</dbReference>
<evidence type="ECO:0000256" key="2">
    <source>
        <dbReference type="ARBA" id="ARBA00022475"/>
    </source>
</evidence>
<evidence type="ECO:0000256" key="11">
    <source>
        <dbReference type="PROSITE-ProRule" id="PRU00278"/>
    </source>
</evidence>
<evidence type="ECO:0000256" key="6">
    <source>
        <dbReference type="ARBA" id="ARBA00023136"/>
    </source>
</evidence>
<dbReference type="EMBL" id="VBOW01000020">
    <property type="protein sequence ID" value="TMQ59696.1"/>
    <property type="molecule type" value="Genomic_DNA"/>
</dbReference>
<proteinExistence type="inferred from homology"/>
<keyword evidence="7" id="KW-0143">Chaperone</keyword>
<evidence type="ECO:0000256" key="7">
    <source>
        <dbReference type="ARBA" id="ARBA00023186"/>
    </source>
</evidence>